<evidence type="ECO:0000313" key="3">
    <source>
        <dbReference type="EMBL" id="MFG6489911.1"/>
    </source>
</evidence>
<name>A0ABW7HJ35_9BURK</name>
<reference evidence="3 4" key="1">
    <citation type="submission" date="2024-08" db="EMBL/GenBank/DDBJ databases">
        <authorList>
            <person name="Lu H."/>
        </authorList>
    </citation>
    <scope>NUCLEOTIDE SEQUENCE [LARGE SCALE GENOMIC DNA]</scope>
    <source>
        <strain evidence="3 4">BYS78W</strain>
    </source>
</reference>
<keyword evidence="4" id="KW-1185">Reference proteome</keyword>
<sequence>MKHLLLALPLLAALSACEQLGIDDPVKVAAAKEADGKAIGSACRHAMRAIEDCYVLNPKAQKAAVYAGWREMDEYMRENKLEGIVPVVPRPGAVKQADDDTVDKPAEKPAEKSTEKSTDKAADKAAEKPKAH</sequence>
<dbReference type="PROSITE" id="PS51257">
    <property type="entry name" value="PROKAR_LIPOPROTEIN"/>
    <property type="match status" value="1"/>
</dbReference>
<dbReference type="Proteomes" id="UP001606134">
    <property type="component" value="Unassembled WGS sequence"/>
</dbReference>
<organism evidence="3 4">
    <name type="scientific">Pelomonas candidula</name>
    <dbReference type="NCBI Taxonomy" id="3299025"/>
    <lineage>
        <taxon>Bacteria</taxon>
        <taxon>Pseudomonadati</taxon>
        <taxon>Pseudomonadota</taxon>
        <taxon>Betaproteobacteria</taxon>
        <taxon>Burkholderiales</taxon>
        <taxon>Sphaerotilaceae</taxon>
        <taxon>Roseateles</taxon>
    </lineage>
</organism>
<evidence type="ECO:0000256" key="2">
    <source>
        <dbReference type="SAM" id="SignalP"/>
    </source>
</evidence>
<evidence type="ECO:0000313" key="4">
    <source>
        <dbReference type="Proteomes" id="UP001606134"/>
    </source>
</evidence>
<feature type="compositionally biased region" description="Basic and acidic residues" evidence="1">
    <location>
        <begin position="96"/>
        <end position="132"/>
    </location>
</feature>
<protein>
    <recommendedName>
        <fullName evidence="5">Lipoprotein</fullName>
    </recommendedName>
</protein>
<dbReference type="RefSeq" id="WP_394416484.1">
    <property type="nucleotide sequence ID" value="NZ_JBIGIC010000016.1"/>
</dbReference>
<keyword evidence="2" id="KW-0732">Signal</keyword>
<feature type="region of interest" description="Disordered" evidence="1">
    <location>
        <begin position="89"/>
        <end position="132"/>
    </location>
</feature>
<comment type="caution">
    <text evidence="3">The sequence shown here is derived from an EMBL/GenBank/DDBJ whole genome shotgun (WGS) entry which is preliminary data.</text>
</comment>
<evidence type="ECO:0000256" key="1">
    <source>
        <dbReference type="SAM" id="MobiDB-lite"/>
    </source>
</evidence>
<feature type="chain" id="PRO_5045616624" description="Lipoprotein" evidence="2">
    <location>
        <begin position="19"/>
        <end position="132"/>
    </location>
</feature>
<proteinExistence type="predicted"/>
<accession>A0ABW7HJ35</accession>
<feature type="signal peptide" evidence="2">
    <location>
        <begin position="1"/>
        <end position="18"/>
    </location>
</feature>
<dbReference type="EMBL" id="JBIGIC010000016">
    <property type="protein sequence ID" value="MFG6489911.1"/>
    <property type="molecule type" value="Genomic_DNA"/>
</dbReference>
<gene>
    <name evidence="3" type="ORF">ACG04R_24760</name>
</gene>
<evidence type="ECO:0008006" key="5">
    <source>
        <dbReference type="Google" id="ProtNLM"/>
    </source>
</evidence>